<organism evidence="2 3">
    <name type="scientific">Heliorestis acidaminivorans</name>
    <dbReference type="NCBI Taxonomy" id="553427"/>
    <lineage>
        <taxon>Bacteria</taxon>
        <taxon>Bacillati</taxon>
        <taxon>Bacillota</taxon>
        <taxon>Clostridia</taxon>
        <taxon>Eubacteriales</taxon>
        <taxon>Heliobacteriaceae</taxon>
        <taxon>Heliorestis</taxon>
    </lineage>
</organism>
<dbReference type="Proteomes" id="UP000468766">
    <property type="component" value="Unassembled WGS sequence"/>
</dbReference>
<evidence type="ECO:0000256" key="1">
    <source>
        <dbReference type="SAM" id="MobiDB-lite"/>
    </source>
</evidence>
<dbReference type="EMBL" id="WBXO01000005">
    <property type="protein sequence ID" value="KAB2952623.1"/>
    <property type="molecule type" value="Genomic_DNA"/>
</dbReference>
<accession>A0A6I0F2C9</accession>
<keyword evidence="3" id="KW-1185">Reference proteome</keyword>
<proteinExistence type="predicted"/>
<comment type="caution">
    <text evidence="2">The sequence shown here is derived from an EMBL/GenBank/DDBJ whole genome shotgun (WGS) entry which is preliminary data.</text>
</comment>
<feature type="compositionally biased region" description="Basic and acidic residues" evidence="1">
    <location>
        <begin position="211"/>
        <end position="224"/>
    </location>
</feature>
<evidence type="ECO:0000313" key="3">
    <source>
        <dbReference type="Proteomes" id="UP000468766"/>
    </source>
</evidence>
<sequence length="235" mass="27021">MLIKILVGILLVGTLLLTLGIFFLQRPLTLRITYRKEGSKNQVLIEWLIFGRAISLVKSPFTSKLEPGKYMKPKIDTKAPEDKDHHNEMKAMFGALKEAIPKTRYYINYLRRHSRRFDIQKLHWKSDVGGSDALDTAMLSGALWAIKATLLGRFYQYMNRKGEKPVIHVNPWYQGKRFNMKLDCIVSLQPGHIIFTGLWHAGIKPKAISRGGEDTHEPSHRRLDANSYGKYQRDG</sequence>
<name>A0A6I0F2C9_9FIRM</name>
<dbReference type="AlphaFoldDB" id="A0A6I0F2C9"/>
<feature type="region of interest" description="Disordered" evidence="1">
    <location>
        <begin position="209"/>
        <end position="235"/>
    </location>
</feature>
<dbReference type="InterPro" id="IPR021338">
    <property type="entry name" value="DUF2953"/>
</dbReference>
<dbReference type="RefSeq" id="WP_151619900.1">
    <property type="nucleotide sequence ID" value="NZ_WBXO01000005.1"/>
</dbReference>
<dbReference type="Pfam" id="PF11167">
    <property type="entry name" value="DUF2953"/>
    <property type="match status" value="1"/>
</dbReference>
<gene>
    <name evidence="2" type="ORF">F9B85_08150</name>
</gene>
<reference evidence="2 3" key="1">
    <citation type="submission" date="2019-10" db="EMBL/GenBank/DDBJ databases">
        <title>Whole-genome sequence of the extremophile Heliorestis acidaminivorans DSM 24790.</title>
        <authorList>
            <person name="Kyndt J.A."/>
            <person name="Meyer T.E."/>
        </authorList>
    </citation>
    <scope>NUCLEOTIDE SEQUENCE [LARGE SCALE GENOMIC DNA]</scope>
    <source>
        <strain evidence="2 3">DSM 24790</strain>
    </source>
</reference>
<evidence type="ECO:0000313" key="2">
    <source>
        <dbReference type="EMBL" id="KAB2952623.1"/>
    </source>
</evidence>
<dbReference type="OrthoDB" id="1953500at2"/>
<protein>
    <submittedName>
        <fullName evidence="2">DUF2953 domain-containing protein</fullName>
    </submittedName>
</protein>